<evidence type="ECO:0000256" key="1">
    <source>
        <dbReference type="SAM" id="MobiDB-lite"/>
    </source>
</evidence>
<feature type="region of interest" description="Disordered" evidence="1">
    <location>
        <begin position="148"/>
        <end position="170"/>
    </location>
</feature>
<accession>A0A9R1D6N1</accession>
<gene>
    <name evidence="3" type="ORF">KM295_09170</name>
</gene>
<evidence type="ECO:0000256" key="2">
    <source>
        <dbReference type="SAM" id="Phobius"/>
    </source>
</evidence>
<dbReference type="EMBL" id="JAHLKM010000010">
    <property type="protein sequence ID" value="MCQ4333643.1"/>
    <property type="molecule type" value="Genomic_DNA"/>
</dbReference>
<protein>
    <recommendedName>
        <fullName evidence="5">Zinc ribbon domain-containing protein</fullName>
    </recommendedName>
</protein>
<evidence type="ECO:0000313" key="3">
    <source>
        <dbReference type="EMBL" id="MCQ4333643.1"/>
    </source>
</evidence>
<dbReference type="RefSeq" id="WP_256029669.1">
    <property type="nucleotide sequence ID" value="NZ_JAHLKM010000010.1"/>
</dbReference>
<feature type="transmembrane region" description="Helical" evidence="2">
    <location>
        <begin position="94"/>
        <end position="115"/>
    </location>
</feature>
<proteinExistence type="predicted"/>
<keyword evidence="2" id="KW-0472">Membrane</keyword>
<keyword evidence="2" id="KW-1133">Transmembrane helix</keyword>
<name>A0A9R1D6N1_9EURY</name>
<keyword evidence="4" id="KW-1185">Reference proteome</keyword>
<dbReference type="Proteomes" id="UP001139494">
    <property type="component" value="Unassembled WGS sequence"/>
</dbReference>
<evidence type="ECO:0000313" key="4">
    <source>
        <dbReference type="Proteomes" id="UP001139494"/>
    </source>
</evidence>
<feature type="compositionally biased region" description="Basic and acidic residues" evidence="1">
    <location>
        <begin position="148"/>
        <end position="165"/>
    </location>
</feature>
<reference evidence="3" key="1">
    <citation type="journal article" date="2023" name="Front. Microbiol.">
        <title>Genomic-based phylogenetic and metabolic analyses of the genus Natronomonas, and description of Natronomonas aquatica sp. nov.</title>
        <authorList>
            <person name="Garcia-Roldan A."/>
            <person name="Duran-Viseras A."/>
            <person name="de la Haba R.R."/>
            <person name="Corral P."/>
            <person name="Sanchez-Porro C."/>
            <person name="Ventosa A."/>
        </authorList>
    </citation>
    <scope>NUCLEOTIDE SEQUENCE</scope>
    <source>
        <strain evidence="3">F2-12</strain>
    </source>
</reference>
<organism evidence="3 4">
    <name type="scientific">Natronomonas aquatica</name>
    <dbReference type="NCBI Taxonomy" id="2841590"/>
    <lineage>
        <taxon>Archaea</taxon>
        <taxon>Methanobacteriati</taxon>
        <taxon>Methanobacteriota</taxon>
        <taxon>Stenosarchaea group</taxon>
        <taxon>Halobacteria</taxon>
        <taxon>Halobacteriales</taxon>
        <taxon>Natronomonadaceae</taxon>
        <taxon>Natronomonas</taxon>
    </lineage>
</organism>
<keyword evidence="2" id="KW-0812">Transmembrane</keyword>
<evidence type="ECO:0008006" key="5">
    <source>
        <dbReference type="Google" id="ProtNLM"/>
    </source>
</evidence>
<dbReference type="AlphaFoldDB" id="A0A9R1D6N1"/>
<sequence>MKWRCAWCSREYDSDDPPCETCGHETFEPVSAATDSTFESGSLVWVCTDCGREHVKHSPPCSRCGSHSLEKRESDASNLDDISSPGYLTVGKPYLAGVVVVLGLVVLVVTGVVPFPGIGGPPAPPDAPADGDQSGGLDLSAVESELHDRFETERASAGAPERELGGDGTGTYIEYRTRHRVAERYDSEYDGSMPDASAFDLQCGSQPRLGVATSSVGTDSFDDESAFADALADDLLTTESFREAVLSEAESEGITVHVGPDGTVFVGYMAC</sequence>
<comment type="caution">
    <text evidence="3">The sequence shown here is derived from an EMBL/GenBank/DDBJ whole genome shotgun (WGS) entry which is preliminary data.</text>
</comment>